<sequence>MAPMSPSASRFSVSNEAAAYALLRFTLGLNILMHGVVRLAMGPSVFAATLEKGFTETPLPLPLVHAFAWLLPFFETLAGALLMVGGWTRAALLGGGVLMAALVFGTALRSQWDTLGLQMIYVALYSALLAAERFNTLSVDGWRARGTSPGTPRAP</sequence>
<name>A0A1I0GQ57_9BACT</name>
<evidence type="ECO:0000259" key="6">
    <source>
        <dbReference type="Pfam" id="PF07291"/>
    </source>
</evidence>
<keyword evidence="8" id="KW-1185">Reference proteome</keyword>
<evidence type="ECO:0000256" key="3">
    <source>
        <dbReference type="ARBA" id="ARBA00022989"/>
    </source>
</evidence>
<dbReference type="GO" id="GO:0016020">
    <property type="term" value="C:membrane"/>
    <property type="evidence" value="ECO:0007669"/>
    <property type="project" value="UniProtKB-SubCell"/>
</dbReference>
<evidence type="ECO:0000256" key="5">
    <source>
        <dbReference type="SAM" id="Phobius"/>
    </source>
</evidence>
<evidence type="ECO:0000313" key="7">
    <source>
        <dbReference type="EMBL" id="SET73446.1"/>
    </source>
</evidence>
<dbReference type="EMBL" id="FOIJ01000004">
    <property type="protein sequence ID" value="SET73446.1"/>
    <property type="molecule type" value="Genomic_DNA"/>
</dbReference>
<feature type="transmembrane region" description="Helical" evidence="5">
    <location>
        <begin position="90"/>
        <end position="108"/>
    </location>
</feature>
<accession>A0A1I0GQ57</accession>
<dbReference type="Proteomes" id="UP000199181">
    <property type="component" value="Unassembled WGS sequence"/>
</dbReference>
<feature type="domain" description="Methylamine utilisation protein MauE" evidence="6">
    <location>
        <begin position="19"/>
        <end position="107"/>
    </location>
</feature>
<reference evidence="8" key="1">
    <citation type="submission" date="2016-10" db="EMBL/GenBank/DDBJ databases">
        <authorList>
            <person name="Varghese N."/>
            <person name="Submissions S."/>
        </authorList>
    </citation>
    <scope>NUCLEOTIDE SEQUENCE [LARGE SCALE GENOMIC DNA]</scope>
    <source>
        <strain evidence="8">DSM 16858</strain>
    </source>
</reference>
<protein>
    <submittedName>
        <fullName evidence="7">Thiosulfate dehydrogenase [quinone] large subunit</fullName>
    </submittedName>
</protein>
<dbReference type="InterPro" id="IPR009908">
    <property type="entry name" value="Methylamine_util_MauE"/>
</dbReference>
<evidence type="ECO:0000256" key="2">
    <source>
        <dbReference type="ARBA" id="ARBA00022692"/>
    </source>
</evidence>
<evidence type="ECO:0000256" key="4">
    <source>
        <dbReference type="ARBA" id="ARBA00023136"/>
    </source>
</evidence>
<dbReference type="AlphaFoldDB" id="A0A1I0GQ57"/>
<evidence type="ECO:0000256" key="1">
    <source>
        <dbReference type="ARBA" id="ARBA00004141"/>
    </source>
</evidence>
<keyword evidence="2 5" id="KW-0812">Transmembrane</keyword>
<keyword evidence="4 5" id="KW-0472">Membrane</keyword>
<dbReference type="Pfam" id="PF07291">
    <property type="entry name" value="MauE"/>
    <property type="match status" value="1"/>
</dbReference>
<gene>
    <name evidence="7" type="ORF">SAMN05443639_104117</name>
</gene>
<keyword evidence="3 5" id="KW-1133">Transmembrane helix</keyword>
<feature type="transmembrane region" description="Helical" evidence="5">
    <location>
        <begin position="114"/>
        <end position="131"/>
    </location>
</feature>
<comment type="subcellular location">
    <subcellularLocation>
        <location evidence="1">Membrane</location>
        <topology evidence="1">Multi-pass membrane protein</topology>
    </subcellularLocation>
</comment>
<proteinExistence type="predicted"/>
<evidence type="ECO:0000313" key="8">
    <source>
        <dbReference type="Proteomes" id="UP000199181"/>
    </source>
</evidence>
<feature type="transmembrane region" description="Helical" evidence="5">
    <location>
        <begin position="63"/>
        <end position="83"/>
    </location>
</feature>
<organism evidence="7 8">
    <name type="scientific">Stigmatella erecta</name>
    <dbReference type="NCBI Taxonomy" id="83460"/>
    <lineage>
        <taxon>Bacteria</taxon>
        <taxon>Pseudomonadati</taxon>
        <taxon>Myxococcota</taxon>
        <taxon>Myxococcia</taxon>
        <taxon>Myxococcales</taxon>
        <taxon>Cystobacterineae</taxon>
        <taxon>Archangiaceae</taxon>
        <taxon>Stigmatella</taxon>
    </lineage>
</organism>
<dbReference type="GO" id="GO:0030416">
    <property type="term" value="P:methylamine metabolic process"/>
    <property type="evidence" value="ECO:0007669"/>
    <property type="project" value="InterPro"/>
</dbReference>